<proteinExistence type="predicted"/>
<gene>
    <name evidence="1" type="ORF">LTR37_018880</name>
</gene>
<reference evidence="1" key="1">
    <citation type="submission" date="2023-07" db="EMBL/GenBank/DDBJ databases">
        <title>Black Yeasts Isolated from many extreme environments.</title>
        <authorList>
            <person name="Coleine C."/>
            <person name="Stajich J.E."/>
            <person name="Selbmann L."/>
        </authorList>
    </citation>
    <scope>NUCLEOTIDE SEQUENCE</scope>
    <source>
        <strain evidence="1">CCFEE 5714</strain>
    </source>
</reference>
<sequence>MDDNHDEALKRKRELYAGMDSSTHSEDDEAPDPGRAASIQALQKAAARKHSKGSNGLARSVSDSKLAESQRPPPPAPSRIDTRPLPTSSAGNVRLPTSLMTRQTFSGTGSKSIANVVPSSVSKATAKRKRESSTNQAPPKEQQLFSGLHFYFFPNTDKHPARKMRIAKAIDFGATWEREFNDQVTHIIVDKAMDFGLLTKFLKQDNLPSKVAVVSEKYPAECLSFRAILDPQQLQFKVKGYEPPATKPATARLQNSPPLKIAGRSVMARHPETPPTSTERERVPTPPAAFPTDESEAADVASTASHARESTSSNVQSTEELDVAIRKARELQHVPLDNDDEPVSRPTSSDGPGTDDEEQQQSTGLILMKKKKTKMQRIQDRFQCMGKHTGSKTETPNAATIMILQQMADYYGQIGDEWRLRAYRKAIATLRNHPTKVWTKNEALGLPQIGDRLATKIEEIAFTNRLRRLENAQAEPDDQILQTFMQVYGAGFAQASKWVNVGYTTLDELLEKAQLTENQRIGIEHYEDFNSRIPRAEVEQHGQVVRKTLRKIDPAFEVIVGGSYRRGSDTSGDIDCVITRPDTGIAHIRQVVLDQLVPKLVERNFLVAELAATSREDGSKWHGASQLSSDSKTVSRPWRRLDFLLVPSEELGAALIYFTGNDIFNRSLRLLAGTKGMRLNQRGLYKDVIRGKGREKLSEGTLVEGKDEKKIFEMLGVPWRPPEHRIC</sequence>
<dbReference type="Proteomes" id="UP001281147">
    <property type="component" value="Unassembled WGS sequence"/>
</dbReference>
<keyword evidence="2" id="KW-1185">Reference proteome</keyword>
<organism evidence="1 2">
    <name type="scientific">Vermiconidia calcicola</name>
    <dbReference type="NCBI Taxonomy" id="1690605"/>
    <lineage>
        <taxon>Eukaryota</taxon>
        <taxon>Fungi</taxon>
        <taxon>Dikarya</taxon>
        <taxon>Ascomycota</taxon>
        <taxon>Pezizomycotina</taxon>
        <taxon>Dothideomycetes</taxon>
        <taxon>Dothideomycetidae</taxon>
        <taxon>Mycosphaerellales</taxon>
        <taxon>Extremaceae</taxon>
        <taxon>Vermiconidia</taxon>
    </lineage>
</organism>
<evidence type="ECO:0000313" key="2">
    <source>
        <dbReference type="Proteomes" id="UP001281147"/>
    </source>
</evidence>
<comment type="caution">
    <text evidence="1">The sequence shown here is derived from an EMBL/GenBank/DDBJ whole genome shotgun (WGS) entry which is preliminary data.</text>
</comment>
<accession>A0ACC3MFZ1</accession>
<protein>
    <submittedName>
        <fullName evidence="1">Uncharacterized protein</fullName>
    </submittedName>
</protein>
<dbReference type="EMBL" id="JAUTXU010000275">
    <property type="protein sequence ID" value="KAK3691127.1"/>
    <property type="molecule type" value="Genomic_DNA"/>
</dbReference>
<name>A0ACC3MFZ1_9PEZI</name>
<evidence type="ECO:0000313" key="1">
    <source>
        <dbReference type="EMBL" id="KAK3691127.1"/>
    </source>
</evidence>